<proteinExistence type="predicted"/>
<dbReference type="Proteomes" id="UP000252519">
    <property type="component" value="Unassembled WGS sequence"/>
</dbReference>
<comment type="caution">
    <text evidence="2">The sequence shown here is derived from an EMBL/GenBank/DDBJ whole genome shotgun (WGS) entry which is preliminary data.</text>
</comment>
<evidence type="ECO:0000313" key="2">
    <source>
        <dbReference type="EMBL" id="RCN48498.1"/>
    </source>
</evidence>
<feature type="region of interest" description="Disordered" evidence="1">
    <location>
        <begin position="1"/>
        <end position="58"/>
    </location>
</feature>
<evidence type="ECO:0000313" key="3">
    <source>
        <dbReference type="Proteomes" id="UP000252519"/>
    </source>
</evidence>
<feature type="compositionally biased region" description="Basic and acidic residues" evidence="1">
    <location>
        <begin position="32"/>
        <end position="46"/>
    </location>
</feature>
<feature type="compositionally biased region" description="Polar residues" evidence="1">
    <location>
        <begin position="1"/>
        <end position="11"/>
    </location>
</feature>
<accession>A0A368GY47</accession>
<dbReference type="EMBL" id="JOJR01000046">
    <property type="protein sequence ID" value="RCN48498.1"/>
    <property type="molecule type" value="Genomic_DNA"/>
</dbReference>
<gene>
    <name evidence="2" type="ORF">ANCCAN_05494</name>
</gene>
<reference evidence="2 3" key="1">
    <citation type="submission" date="2014-10" db="EMBL/GenBank/DDBJ databases">
        <title>Draft genome of the hookworm Ancylostoma caninum.</title>
        <authorList>
            <person name="Mitreva M."/>
        </authorList>
    </citation>
    <scope>NUCLEOTIDE SEQUENCE [LARGE SCALE GENOMIC DNA]</scope>
    <source>
        <strain evidence="2 3">Baltimore</strain>
    </source>
</reference>
<name>A0A368GY47_ANCCA</name>
<sequence>MSSHSARNAVNRNLDEQMPISSPAPTEVAAPLREESVAEGNVHEEAEDRELEPPVAASQDVRSGVLTEAQKNSYLACLGSFFGVSKTTLSFIDDLCQVVGGRTDVSVSRATSLLEAELFPQYEYTKLCFCSACDSILSSSHALCWNEACEMNGVYPKISKNVRRTAGTSAGSSASSEDRCVAKCAPPHPLGLDKSVHDSSMEFSVQMPPLHLHPAADYEYFLSDSLKTARVDMNNVKSSQTSVRQLSQSSDSVVRRLTSAVQTMSNTIAGVETIIDGLQMSLEK</sequence>
<protein>
    <submittedName>
        <fullName evidence="2">Uncharacterized protein</fullName>
    </submittedName>
</protein>
<dbReference type="AlphaFoldDB" id="A0A368GY47"/>
<evidence type="ECO:0000256" key="1">
    <source>
        <dbReference type="SAM" id="MobiDB-lite"/>
    </source>
</evidence>
<keyword evidence="3" id="KW-1185">Reference proteome</keyword>
<organism evidence="2 3">
    <name type="scientific">Ancylostoma caninum</name>
    <name type="common">Dog hookworm</name>
    <dbReference type="NCBI Taxonomy" id="29170"/>
    <lineage>
        <taxon>Eukaryota</taxon>
        <taxon>Metazoa</taxon>
        <taxon>Ecdysozoa</taxon>
        <taxon>Nematoda</taxon>
        <taxon>Chromadorea</taxon>
        <taxon>Rhabditida</taxon>
        <taxon>Rhabditina</taxon>
        <taxon>Rhabditomorpha</taxon>
        <taxon>Strongyloidea</taxon>
        <taxon>Ancylostomatidae</taxon>
        <taxon>Ancylostomatinae</taxon>
        <taxon>Ancylostoma</taxon>
    </lineage>
</organism>